<proteinExistence type="predicted"/>
<dbReference type="PANTHER" id="PTHR30483:SF6">
    <property type="entry name" value="PERIPLASMIC BINDING PROTEIN OF ABC TRANSPORTER FOR NATURAL AMINO ACIDS"/>
    <property type="match status" value="1"/>
</dbReference>
<name>A0A3B0S505_9ZZZZ</name>
<dbReference type="InterPro" id="IPR051010">
    <property type="entry name" value="BCAA_transport"/>
</dbReference>
<evidence type="ECO:0000313" key="4">
    <source>
        <dbReference type="EMBL" id="VAV95876.1"/>
    </source>
</evidence>
<dbReference type="Pfam" id="PF13458">
    <property type="entry name" value="Peripla_BP_6"/>
    <property type="match status" value="1"/>
</dbReference>
<accession>A0A3B0S505</accession>
<evidence type="ECO:0000256" key="2">
    <source>
        <dbReference type="SAM" id="MobiDB-lite"/>
    </source>
</evidence>
<dbReference type="AlphaFoldDB" id="A0A3B0S505"/>
<dbReference type="PROSITE" id="PS51257">
    <property type="entry name" value="PROKAR_LIPOPROTEIN"/>
    <property type="match status" value="1"/>
</dbReference>
<protein>
    <recommendedName>
        <fullName evidence="3">Leucine-binding protein domain-containing protein</fullName>
    </recommendedName>
</protein>
<evidence type="ECO:0000256" key="1">
    <source>
        <dbReference type="ARBA" id="ARBA00022729"/>
    </source>
</evidence>
<dbReference type="SUPFAM" id="SSF53822">
    <property type="entry name" value="Periplasmic binding protein-like I"/>
    <property type="match status" value="1"/>
</dbReference>
<feature type="region of interest" description="Disordered" evidence="2">
    <location>
        <begin position="27"/>
        <end position="52"/>
    </location>
</feature>
<keyword evidence="1" id="KW-0732">Signal</keyword>
<sequence length="444" mass="47531">MFDPRTILCLCLSIVLTSACVSSNPSGATGPVARPIPGPTAQSGPGPVDVETNPQAQFKPKLMPPHMIGRPVVRLALLLPFSAKSTALRNQATSMLDAAELAIFEAGDPRLLLIPKDTGGTREGAIEAAQSALDDGADIMIGPILSSAVSGAASIAGPRGIPIISFSTDRQVAGNGVYLISYQLETEIERIIGFAAENEHNTFALLRGQSAYGARVEQAMGRAVALNFATLTDIQTYPRATKDMAPSVAVIAHTTDRQEAIKKWEEAGGIGDPALDPEFAFTLPYTAILLPESGIRLQSLAPLLPYNDVDPRKTRFLGTALWFDQSLTKEPALFGGWFPGPDQDSYTGFLTSYQQTYSRSPKRLAALAYDAVRVAGIVTQDTTGGEMAAQRYLLENPAGFTGVTGLLRFASDGVVERALAVYQMRRGRMQVLESAPTRFDVPRF</sequence>
<organism evidence="4">
    <name type="scientific">hydrothermal vent metagenome</name>
    <dbReference type="NCBI Taxonomy" id="652676"/>
    <lineage>
        <taxon>unclassified sequences</taxon>
        <taxon>metagenomes</taxon>
        <taxon>ecological metagenomes</taxon>
    </lineage>
</organism>
<gene>
    <name evidence="4" type="ORF">MNBD_ALPHA06-1216</name>
</gene>
<reference evidence="4" key="1">
    <citation type="submission" date="2018-06" db="EMBL/GenBank/DDBJ databases">
        <authorList>
            <person name="Zhirakovskaya E."/>
        </authorList>
    </citation>
    <scope>NUCLEOTIDE SEQUENCE</scope>
</reference>
<dbReference type="InterPro" id="IPR028082">
    <property type="entry name" value="Peripla_BP_I"/>
</dbReference>
<feature type="domain" description="Leucine-binding protein" evidence="3">
    <location>
        <begin position="73"/>
        <end position="250"/>
    </location>
</feature>
<dbReference type="InterPro" id="IPR028081">
    <property type="entry name" value="Leu-bd"/>
</dbReference>
<dbReference type="EMBL" id="UOEE01000211">
    <property type="protein sequence ID" value="VAV95876.1"/>
    <property type="molecule type" value="Genomic_DNA"/>
</dbReference>
<dbReference type="Gene3D" id="3.40.50.2300">
    <property type="match status" value="3"/>
</dbReference>
<dbReference type="PANTHER" id="PTHR30483">
    <property type="entry name" value="LEUCINE-SPECIFIC-BINDING PROTEIN"/>
    <property type="match status" value="1"/>
</dbReference>
<evidence type="ECO:0000259" key="3">
    <source>
        <dbReference type="Pfam" id="PF13458"/>
    </source>
</evidence>
<dbReference type="CDD" id="cd06339">
    <property type="entry name" value="PBP1_YraM_LppC_lipoprotein-like"/>
    <property type="match status" value="1"/>
</dbReference>